<feature type="active site" evidence="6">
    <location>
        <position position="673"/>
    </location>
</feature>
<proteinExistence type="inferred from homology"/>
<accession>A0A086LZ14</accession>
<dbReference type="Gene3D" id="3.90.226.10">
    <property type="entry name" value="2-enoyl-CoA Hydratase, Chain A, domain 1"/>
    <property type="match status" value="1"/>
</dbReference>
<dbReference type="PROSITE" id="PS00382">
    <property type="entry name" value="CLP_PROTEASE_HIS"/>
    <property type="match status" value="1"/>
</dbReference>
<dbReference type="GO" id="GO:0009368">
    <property type="term" value="C:endopeptidase Clp complex"/>
    <property type="evidence" value="ECO:0007669"/>
    <property type="project" value="TreeGrafter"/>
</dbReference>
<name>A0A086LZ14_TOXGO</name>
<dbReference type="GO" id="GO:0051117">
    <property type="term" value="F:ATPase binding"/>
    <property type="evidence" value="ECO:0007669"/>
    <property type="project" value="TreeGrafter"/>
</dbReference>
<evidence type="ECO:0000256" key="2">
    <source>
        <dbReference type="ARBA" id="ARBA00022670"/>
    </source>
</evidence>
<protein>
    <recommendedName>
        <fullName evidence="8">ATP-dependent Clp protease proteolytic subunit</fullName>
        <ecNumber evidence="7">3.4.21.92</ecNumber>
    </recommendedName>
</protein>
<evidence type="ECO:0000256" key="3">
    <source>
        <dbReference type="ARBA" id="ARBA00022801"/>
    </source>
</evidence>
<evidence type="ECO:0000256" key="7">
    <source>
        <dbReference type="RuleBase" id="RU000549"/>
    </source>
</evidence>
<evidence type="ECO:0000256" key="9">
    <source>
        <dbReference type="SAM" id="MobiDB-lite"/>
    </source>
</evidence>
<dbReference type="Pfam" id="PF00574">
    <property type="entry name" value="CLP_protease"/>
    <property type="match status" value="2"/>
</dbReference>
<dbReference type="GO" id="GO:0004252">
    <property type="term" value="F:serine-type endopeptidase activity"/>
    <property type="evidence" value="ECO:0007669"/>
    <property type="project" value="UniProtKB-EC"/>
</dbReference>
<evidence type="ECO:0000256" key="5">
    <source>
        <dbReference type="PROSITE-ProRule" id="PRU10085"/>
    </source>
</evidence>
<feature type="region of interest" description="Disordered" evidence="9">
    <location>
        <begin position="711"/>
        <end position="762"/>
    </location>
</feature>
<dbReference type="GO" id="GO:0004176">
    <property type="term" value="F:ATP-dependent peptidase activity"/>
    <property type="evidence" value="ECO:0007669"/>
    <property type="project" value="InterPro"/>
</dbReference>
<dbReference type="GO" id="GO:0006515">
    <property type="term" value="P:protein quality control for misfolded or incompletely synthesized proteins"/>
    <property type="evidence" value="ECO:0007669"/>
    <property type="project" value="TreeGrafter"/>
</dbReference>
<gene>
    <name evidence="10" type="ORF">TGRUB_203270</name>
</gene>
<feature type="region of interest" description="Disordered" evidence="9">
    <location>
        <begin position="573"/>
        <end position="604"/>
    </location>
</feature>
<dbReference type="InterPro" id="IPR033135">
    <property type="entry name" value="ClpP_His_AS"/>
</dbReference>
<evidence type="ECO:0000313" key="11">
    <source>
        <dbReference type="Proteomes" id="UP000028834"/>
    </source>
</evidence>
<dbReference type="Proteomes" id="UP000028834">
    <property type="component" value="Unassembled WGS sequence"/>
</dbReference>
<evidence type="ECO:0000256" key="1">
    <source>
        <dbReference type="ARBA" id="ARBA00007039"/>
    </source>
</evidence>
<comment type="caution">
    <text evidence="10">The sequence shown here is derived from an EMBL/GenBank/DDBJ whole genome shotgun (WGS) entry which is preliminary data.</text>
</comment>
<dbReference type="PRINTS" id="PR00127">
    <property type="entry name" value="CLPPROTEASEP"/>
</dbReference>
<dbReference type="AlphaFoldDB" id="A0A086LZ14"/>
<comment type="similarity">
    <text evidence="1 8">Belongs to the peptidase S14 family.</text>
</comment>
<organism evidence="10 11">
    <name type="scientific">Toxoplasma gondii RUB</name>
    <dbReference type="NCBI Taxonomy" id="935652"/>
    <lineage>
        <taxon>Eukaryota</taxon>
        <taxon>Sar</taxon>
        <taxon>Alveolata</taxon>
        <taxon>Apicomplexa</taxon>
        <taxon>Conoidasida</taxon>
        <taxon>Coccidia</taxon>
        <taxon>Eucoccidiorida</taxon>
        <taxon>Eimeriorina</taxon>
        <taxon>Sarcocystidae</taxon>
        <taxon>Toxoplasma</taxon>
    </lineage>
</organism>
<keyword evidence="3 7" id="KW-0378">Hydrolase</keyword>
<feature type="region of interest" description="Disordered" evidence="9">
    <location>
        <begin position="482"/>
        <end position="505"/>
    </location>
</feature>
<keyword evidence="4 7" id="KW-0720">Serine protease</keyword>
<feature type="compositionally biased region" description="Basic and acidic residues" evidence="9">
    <location>
        <begin position="742"/>
        <end position="762"/>
    </location>
</feature>
<dbReference type="EMBL" id="AFYV02001474">
    <property type="protein sequence ID" value="KFG61882.1"/>
    <property type="molecule type" value="Genomic_DNA"/>
</dbReference>
<dbReference type="InterPro" id="IPR029045">
    <property type="entry name" value="ClpP/crotonase-like_dom_sf"/>
</dbReference>
<evidence type="ECO:0000256" key="8">
    <source>
        <dbReference type="RuleBase" id="RU003567"/>
    </source>
</evidence>
<dbReference type="PANTHER" id="PTHR10381">
    <property type="entry name" value="ATP-DEPENDENT CLP PROTEASE PROTEOLYTIC SUBUNIT"/>
    <property type="match status" value="1"/>
</dbReference>
<evidence type="ECO:0000256" key="4">
    <source>
        <dbReference type="ARBA" id="ARBA00022825"/>
    </source>
</evidence>
<dbReference type="InterPro" id="IPR018215">
    <property type="entry name" value="ClpP_Ser_AS"/>
</dbReference>
<sequence length="793" mass="85052">MLLPSSSHHALPLRPSLHPRGLSSPRFLLFLFLALPVLLPLGVSHSLPLTLPSPNSPAVSLRFPLSSSSSLASSSASPLFSFSRLSRLRSSLSPHPCSLTPVSSCSRAAAGVGGLSFCPVSVAPLTPRHSVSLAVSPLCRSRKRDVRGVEPRFLPRFLLLSGASASRRARLSCRDANAHSGLASALPSSLWGPLFVATIAAVSCSLRCLNIAKKSSTRKSRDFCCARPAGVSLRKRITEKTTPLLYGATVARDKSRRNASSSFISSPLSSICHLCSFPSSSSLSPVSAFSSSSTSSSSSFSPLSSSFDSTPMSFFLKRNCNACWGREKDAGNRLSVGETETLADSSETRRRSTLAFAWRHSFLCPSFTRSSSRASLPFQASSSSSHSRLSGALSSPHQLSERRPLASWRCLYSLLEREARRRQEGGARVFFLSQDLTEDLAHRLIAHLFFHDRGNRKKCNVRSGCESSQPCEALPEASLASLPSSSSSSSLPPSSSASPASTASSSFSASPCTSSSLSALSSSACSSASSSCFVSPPASHEEARHRDVACLLRRLTATRGEDSRLAPSADRRLWNLSTGGGDSDVDVDRARKTGGNQEEGEERTADADPFVIFVNSAGGSLNAGLALFDALSTLQAPVYTVNLGLAASAASLLLAAGSGGRRFAVEQSSVLLHQPAGSLAGRDSELQDERREVEKLHEKVVRLYRCETAEEATRSEGTERDTDVLTRKRQESRREREEDDRPSDGHNDEVTGRPEARVRRDIKEEKVLTAEQACEYGLVDAVLPLFDAKEIRV</sequence>
<dbReference type="PROSITE" id="PS00381">
    <property type="entry name" value="CLP_PROTEASE_SER"/>
    <property type="match status" value="1"/>
</dbReference>
<dbReference type="EC" id="3.4.21.92" evidence="7"/>
<feature type="active site" evidence="5">
    <location>
        <position position="648"/>
    </location>
</feature>
<dbReference type="OrthoDB" id="1721884at2759"/>
<reference evidence="10 11" key="1">
    <citation type="submission" date="2014-05" db="EMBL/GenBank/DDBJ databases">
        <authorList>
            <person name="Sibley D."/>
            <person name="Venepally P."/>
            <person name="Karamycheva S."/>
            <person name="Hadjithomas M."/>
            <person name="Khan A."/>
            <person name="Brunk B."/>
            <person name="Roos D."/>
            <person name="Caler E."/>
            <person name="Lorenzi H."/>
        </authorList>
    </citation>
    <scope>NUCLEOTIDE SEQUENCE [LARGE SCALE GENOMIC DNA]</scope>
    <source>
        <strain evidence="10 11">RUB</strain>
    </source>
</reference>
<dbReference type="InterPro" id="IPR001907">
    <property type="entry name" value="ClpP"/>
</dbReference>
<feature type="compositionally biased region" description="Basic and acidic residues" evidence="9">
    <location>
        <begin position="711"/>
        <end position="736"/>
    </location>
</feature>
<dbReference type="VEuPathDB" id="ToxoDB:TGRUB_203270"/>
<evidence type="ECO:0000313" key="10">
    <source>
        <dbReference type="EMBL" id="KFG61882.1"/>
    </source>
</evidence>
<keyword evidence="2 7" id="KW-0645">Protease</keyword>
<dbReference type="PANTHER" id="PTHR10381:SF46">
    <property type="entry name" value="ATP-DEPENDENT CLP PROTEASE PROTEOLYTIC SUBUNIT-RELATED PROTEIN 2, CHLOROPLASTIC"/>
    <property type="match status" value="1"/>
</dbReference>
<dbReference type="InterPro" id="IPR023562">
    <property type="entry name" value="ClpP/TepA"/>
</dbReference>
<dbReference type="SUPFAM" id="SSF52096">
    <property type="entry name" value="ClpP/crotonase"/>
    <property type="match status" value="2"/>
</dbReference>
<evidence type="ECO:0000256" key="6">
    <source>
        <dbReference type="PROSITE-ProRule" id="PRU10086"/>
    </source>
</evidence>